<dbReference type="InterPro" id="IPR002734">
    <property type="entry name" value="RibDG_C"/>
</dbReference>
<dbReference type="EMBL" id="JACYXC010000001">
    <property type="protein sequence ID" value="MBH5335590.1"/>
    <property type="molecule type" value="Genomic_DNA"/>
</dbReference>
<dbReference type="Gene3D" id="3.40.430.10">
    <property type="entry name" value="Dihydrofolate Reductase, subunit A"/>
    <property type="match status" value="1"/>
</dbReference>
<proteinExistence type="predicted"/>
<evidence type="ECO:0000313" key="3">
    <source>
        <dbReference type="Proteomes" id="UP000807371"/>
    </source>
</evidence>
<sequence>MRIMASAFISLDGVVQAPGGPQEDTDGGFAHGGWSQSFFDPEVVGGAFDDALRTADALLFGRRTWQTMAAAWPERAGDPFADRMNAITKYVVSTTLGEADLTWNNTTLIPGGEAVARLRELRAGGDGTALVMGSPTLVRTLLSEGLLDELRLIIMPVLLGGGKTIFPADGGLRTLKLVSTVTSDAGVQVCTYRTVAGTGTGADAETGTGAGADEG</sequence>
<gene>
    <name evidence="2" type="ORF">IHE55_12585</name>
</gene>
<organism evidence="2 3">
    <name type="scientific">Streptomyces pactum</name>
    <dbReference type="NCBI Taxonomy" id="68249"/>
    <lineage>
        <taxon>Bacteria</taxon>
        <taxon>Bacillati</taxon>
        <taxon>Actinomycetota</taxon>
        <taxon>Actinomycetes</taxon>
        <taxon>Kitasatosporales</taxon>
        <taxon>Streptomycetaceae</taxon>
        <taxon>Streptomyces</taxon>
    </lineage>
</organism>
<dbReference type="SUPFAM" id="SSF53597">
    <property type="entry name" value="Dihydrofolate reductase-like"/>
    <property type="match status" value="1"/>
</dbReference>
<dbReference type="InterPro" id="IPR050765">
    <property type="entry name" value="Riboflavin_Biosynth_HTPR"/>
</dbReference>
<dbReference type="RefSeq" id="WP_197989117.1">
    <property type="nucleotide sequence ID" value="NZ_JACYXC010000001.1"/>
</dbReference>
<dbReference type="PANTHER" id="PTHR38011:SF2">
    <property type="entry name" value="BIFUNCTIONAL DEAMINASE-REDUCTASE DOMAIN PROTEIN"/>
    <property type="match status" value="1"/>
</dbReference>
<name>A0ABS0NK68_9ACTN</name>
<dbReference type="Pfam" id="PF01872">
    <property type="entry name" value="RibD_C"/>
    <property type="match status" value="1"/>
</dbReference>
<comment type="caution">
    <text evidence="2">The sequence shown here is derived from an EMBL/GenBank/DDBJ whole genome shotgun (WGS) entry which is preliminary data.</text>
</comment>
<feature type="domain" description="Bacterial bifunctional deaminase-reductase C-terminal" evidence="1">
    <location>
        <begin position="3"/>
        <end position="188"/>
    </location>
</feature>
<evidence type="ECO:0000313" key="2">
    <source>
        <dbReference type="EMBL" id="MBH5335590.1"/>
    </source>
</evidence>
<dbReference type="PANTHER" id="PTHR38011">
    <property type="entry name" value="DIHYDROFOLATE REDUCTASE FAMILY PROTEIN (AFU_ORTHOLOGUE AFUA_8G06820)"/>
    <property type="match status" value="1"/>
</dbReference>
<dbReference type="InterPro" id="IPR024072">
    <property type="entry name" value="DHFR-like_dom_sf"/>
</dbReference>
<evidence type="ECO:0000259" key="1">
    <source>
        <dbReference type="Pfam" id="PF01872"/>
    </source>
</evidence>
<dbReference type="Proteomes" id="UP000807371">
    <property type="component" value="Unassembled WGS sequence"/>
</dbReference>
<protein>
    <submittedName>
        <fullName evidence="2">Dihydrofolate reductase</fullName>
    </submittedName>
</protein>
<accession>A0ABS0NK68</accession>
<reference evidence="2 3" key="1">
    <citation type="submission" date="2020-09" db="EMBL/GenBank/DDBJ databases">
        <title>Biosynthesis of the nuclear factor of activated T cells inhibitor NFAT-133 and its congeners in Streptomyces pactum.</title>
        <authorList>
            <person name="Zhou W."/>
            <person name="Posri P."/>
            <person name="Abugrain M.E."/>
            <person name="Weisberg A.J."/>
            <person name="Chang J.H."/>
            <person name="Mahmud T."/>
        </authorList>
    </citation>
    <scope>NUCLEOTIDE SEQUENCE [LARGE SCALE GENOMIC DNA]</scope>
    <source>
        <strain evidence="2 3">ATCC 27456</strain>
    </source>
</reference>
<keyword evidence="3" id="KW-1185">Reference proteome</keyword>